<comment type="caution">
    <text evidence="1">The sequence shown here is derived from an EMBL/GenBank/DDBJ whole genome shotgun (WGS) entry which is preliminary data.</text>
</comment>
<gene>
    <name evidence="1" type="ORF">Pint_22452</name>
</gene>
<organism evidence="1 2">
    <name type="scientific">Pistacia integerrima</name>
    <dbReference type="NCBI Taxonomy" id="434235"/>
    <lineage>
        <taxon>Eukaryota</taxon>
        <taxon>Viridiplantae</taxon>
        <taxon>Streptophyta</taxon>
        <taxon>Embryophyta</taxon>
        <taxon>Tracheophyta</taxon>
        <taxon>Spermatophyta</taxon>
        <taxon>Magnoliopsida</taxon>
        <taxon>eudicotyledons</taxon>
        <taxon>Gunneridae</taxon>
        <taxon>Pentapetalae</taxon>
        <taxon>rosids</taxon>
        <taxon>malvids</taxon>
        <taxon>Sapindales</taxon>
        <taxon>Anacardiaceae</taxon>
        <taxon>Pistacia</taxon>
    </lineage>
</organism>
<evidence type="ECO:0000313" key="2">
    <source>
        <dbReference type="Proteomes" id="UP001163603"/>
    </source>
</evidence>
<reference evidence="2" key="1">
    <citation type="journal article" date="2023" name="G3 (Bethesda)">
        <title>Genome assembly and association tests identify interacting loci associated with vigor, precocity, and sex in interspecific pistachio rootstocks.</title>
        <authorList>
            <person name="Palmer W."/>
            <person name="Jacygrad E."/>
            <person name="Sagayaradj S."/>
            <person name="Cavanaugh K."/>
            <person name="Han R."/>
            <person name="Bertier L."/>
            <person name="Beede B."/>
            <person name="Kafkas S."/>
            <person name="Golino D."/>
            <person name="Preece J."/>
            <person name="Michelmore R."/>
        </authorList>
    </citation>
    <scope>NUCLEOTIDE SEQUENCE [LARGE SCALE GENOMIC DNA]</scope>
</reference>
<keyword evidence="2" id="KW-1185">Reference proteome</keyword>
<accession>A0ACC0YML7</accession>
<dbReference type="Proteomes" id="UP001163603">
    <property type="component" value="Chromosome 6"/>
</dbReference>
<dbReference type="EMBL" id="CM047741">
    <property type="protein sequence ID" value="KAJ0038620.1"/>
    <property type="molecule type" value="Genomic_DNA"/>
</dbReference>
<proteinExistence type="predicted"/>
<sequence>MSGERVLRSHLDDFHWTGHAMAAFTALKETMVDTPVLALPNFSIPFVLENDASGVGVEFVIRIDHKSLHNLLTQTQTLEQHQFLSKLLGFRYTIVYIPDASNQAVDALSRAQDSEALVATGQFFSQSYPTSSNIVVLKEELVQDQYAKQIIDALQNNLASWPQWKLVGKLPLF</sequence>
<name>A0ACC0YML7_9ROSI</name>
<evidence type="ECO:0000313" key="1">
    <source>
        <dbReference type="EMBL" id="KAJ0038620.1"/>
    </source>
</evidence>
<protein>
    <submittedName>
        <fullName evidence="1">Uncharacterized protein</fullName>
    </submittedName>
</protein>